<evidence type="ECO:0000313" key="4">
    <source>
        <dbReference type="Proteomes" id="UP000053411"/>
    </source>
</evidence>
<dbReference type="OrthoDB" id="4149406at2759"/>
<feature type="domain" description="Heterokaryon incompatibility" evidence="2">
    <location>
        <begin position="212"/>
        <end position="375"/>
    </location>
</feature>
<dbReference type="PANTHER" id="PTHR33112">
    <property type="entry name" value="DOMAIN PROTEIN, PUTATIVE-RELATED"/>
    <property type="match status" value="1"/>
</dbReference>
<organism evidence="3 4">
    <name type="scientific">Fonsecaea multimorphosa CBS 102226</name>
    <dbReference type="NCBI Taxonomy" id="1442371"/>
    <lineage>
        <taxon>Eukaryota</taxon>
        <taxon>Fungi</taxon>
        <taxon>Dikarya</taxon>
        <taxon>Ascomycota</taxon>
        <taxon>Pezizomycotina</taxon>
        <taxon>Eurotiomycetes</taxon>
        <taxon>Chaetothyriomycetidae</taxon>
        <taxon>Chaetothyriales</taxon>
        <taxon>Herpotrichiellaceae</taxon>
        <taxon>Fonsecaea</taxon>
    </lineage>
</organism>
<dbReference type="InterPro" id="IPR010730">
    <property type="entry name" value="HET"/>
</dbReference>
<dbReference type="PANTHER" id="PTHR33112:SF16">
    <property type="entry name" value="HETEROKARYON INCOMPATIBILITY DOMAIN-CONTAINING PROTEIN"/>
    <property type="match status" value="1"/>
</dbReference>
<dbReference type="GeneID" id="27715345"/>
<keyword evidence="4" id="KW-1185">Reference proteome</keyword>
<dbReference type="EMBL" id="KN848086">
    <property type="protein sequence ID" value="KIX94553.1"/>
    <property type="molecule type" value="Genomic_DNA"/>
</dbReference>
<name>A0A0D2KCV6_9EURO</name>
<dbReference type="Pfam" id="PF06985">
    <property type="entry name" value="HET"/>
    <property type="match status" value="1"/>
</dbReference>
<feature type="region of interest" description="Disordered" evidence="1">
    <location>
        <begin position="1"/>
        <end position="28"/>
    </location>
</feature>
<evidence type="ECO:0000313" key="3">
    <source>
        <dbReference type="EMBL" id="KIX94553.1"/>
    </source>
</evidence>
<feature type="compositionally biased region" description="Basic and acidic residues" evidence="1">
    <location>
        <begin position="16"/>
        <end position="28"/>
    </location>
</feature>
<dbReference type="AlphaFoldDB" id="A0A0D2KCV6"/>
<dbReference type="Proteomes" id="UP000053411">
    <property type="component" value="Unassembled WGS sequence"/>
</dbReference>
<accession>A0A0D2KCV6</accession>
<dbReference type="RefSeq" id="XP_016628676.1">
    <property type="nucleotide sequence ID" value="XM_016780093.1"/>
</dbReference>
<dbReference type="VEuPathDB" id="FungiDB:Z520_09599"/>
<reference evidence="3 4" key="1">
    <citation type="submission" date="2015-01" db="EMBL/GenBank/DDBJ databases">
        <title>The Genome Sequence of Fonsecaea multimorphosa CBS 102226.</title>
        <authorList>
            <consortium name="The Broad Institute Genomics Platform"/>
            <person name="Cuomo C."/>
            <person name="de Hoog S."/>
            <person name="Gorbushina A."/>
            <person name="Stielow B."/>
            <person name="Teixiera M."/>
            <person name="Abouelleil A."/>
            <person name="Chapman S.B."/>
            <person name="Priest M."/>
            <person name="Young S.K."/>
            <person name="Wortman J."/>
            <person name="Nusbaum C."/>
            <person name="Birren B."/>
        </authorList>
    </citation>
    <scope>NUCLEOTIDE SEQUENCE [LARGE SCALE GENOMIC DNA]</scope>
    <source>
        <strain evidence="3 4">CBS 102226</strain>
    </source>
</reference>
<dbReference type="STRING" id="1442371.A0A0D2KCV6"/>
<proteinExistence type="predicted"/>
<evidence type="ECO:0000256" key="1">
    <source>
        <dbReference type="SAM" id="MobiDB-lite"/>
    </source>
</evidence>
<gene>
    <name evidence="3" type="ORF">Z520_09599</name>
</gene>
<protein>
    <recommendedName>
        <fullName evidence="2">Heterokaryon incompatibility domain-containing protein</fullName>
    </recommendedName>
</protein>
<sequence>MESRELPSAGPIPGDEPSHDVALREASGEKSPCGSSDIWSCGHCESLCEFLAGVSCAEVQKAAQKGCNRCWIIAEAVRALVEEYKPNQDEDWIGRIELCLEDDVPGMLSCWQKSCSWDVFDWKIQIFVEQSTSIAGELPWLPIMRNITVEGAPEDCLQFASEALQKCVHEHERCHSDSSLRYIPKRLLDVDTEGIVKIIDNAPSSVLQGTKYAALTYCWGPQSVIKHEMLNKTAQDLKEMAEGPGVPVEKLPRVFQDAIKTTRSLRLQYLWIDALCIAQGDPEEWKTESLKMQQVYAGAHVTISADAASACNDSFLEMPHRKFRQSIDIGKGRFGSSIFARLSNLRFSPDGQLNFEASARAPEYKVHFRGWTLQESLLSPRLISFGFDQVHFSCAKRGLSMEGGGRTSYKQFSLDKLRQQWLQLGSRRQSSSRDSNDKLFKVWRDLVEEYTRRDLTIPDDTLPAISGLASQLQQHLNLHSSYCAGLWKEDFVRGLCWRHDWYNSRKRTPPTKSPSWSWVSCPRQVGYPSSLRADQLLAELVSLDPDPELASLHGAVKDREFGHVDSMEATIEGPLLDVVLRIEQAGEICIESVPACGLPPEDVGSVFWMDNWKESSEGVPAVILQPMREGFPDILKQGGGMAHLLALVRDESELLHDDMIERSWDEVCLVLVRSTTMSNTYLRVGFCITYTYGEDDEAKMLLNSWVAKWERKRITIV</sequence>
<evidence type="ECO:0000259" key="2">
    <source>
        <dbReference type="Pfam" id="PF06985"/>
    </source>
</evidence>